<feature type="transmembrane region" description="Helical" evidence="26">
    <location>
        <begin position="414"/>
        <end position="436"/>
    </location>
</feature>
<evidence type="ECO:0000259" key="27">
    <source>
        <dbReference type="PROSITE" id="PS50850"/>
    </source>
</evidence>
<comment type="catalytic activity">
    <reaction evidence="11">
        <text>L-alpha-aminoacyl-L-histidine(out) = L-alpha-aminoacyl-L-histidine(in)</text>
        <dbReference type="Rhea" id="RHEA:79375"/>
        <dbReference type="ChEBI" id="CHEBI:229967"/>
    </reaction>
</comment>
<keyword evidence="4 26" id="KW-0812">Transmembrane</keyword>
<evidence type="ECO:0000256" key="3">
    <source>
        <dbReference type="ARBA" id="ARBA00022448"/>
    </source>
</evidence>
<comment type="catalytic activity">
    <reaction evidence="20">
        <text>L-lysyl-glycine(out) = L-lysyl-glycine(in)</text>
        <dbReference type="Rhea" id="RHEA:79407"/>
        <dbReference type="ChEBI" id="CHEBI:191202"/>
    </reaction>
</comment>
<feature type="transmembrane region" description="Helical" evidence="26">
    <location>
        <begin position="54"/>
        <end position="77"/>
    </location>
</feature>
<comment type="catalytic activity">
    <reaction evidence="10">
        <text>L-alpha-aminoacyl-L-arginine(out) = L-alpha-aminoacyl-L-arginine(in)</text>
        <dbReference type="Rhea" id="RHEA:79367"/>
        <dbReference type="ChEBI" id="CHEBI:229968"/>
    </reaction>
</comment>
<evidence type="ECO:0000256" key="1">
    <source>
        <dbReference type="ARBA" id="ARBA00004155"/>
    </source>
</evidence>
<evidence type="ECO:0000256" key="19">
    <source>
        <dbReference type="ARBA" id="ARBA00044919"/>
    </source>
</evidence>
<evidence type="ECO:0000256" key="15">
    <source>
        <dbReference type="ARBA" id="ARBA00044899"/>
    </source>
</evidence>
<evidence type="ECO:0000256" key="24">
    <source>
        <dbReference type="ARBA" id="ARBA00046376"/>
    </source>
</evidence>
<comment type="function">
    <text evidence="23">Lysosomal dipeptide uniporter that selectively exports lysine, arginine or histidine-containing dipeptides with a net positive charge from the lysosome lumen into the cytosol. Could play a role in a specific type of protein O-glycosylation indirectly regulating macrophages migration and tissue invasion. Also essential for liver homeostasis.</text>
</comment>
<dbReference type="EMBL" id="CAXAMM010003052">
    <property type="protein sequence ID" value="CAK8998362.1"/>
    <property type="molecule type" value="Genomic_DNA"/>
</dbReference>
<comment type="catalytic activity">
    <reaction evidence="14">
        <text>L-aspartyl-L-lysine(out) = L-aspartyl-L-lysine(in)</text>
        <dbReference type="Rhea" id="RHEA:79411"/>
        <dbReference type="ChEBI" id="CHEBI:229953"/>
    </reaction>
</comment>
<evidence type="ECO:0000256" key="13">
    <source>
        <dbReference type="ARBA" id="ARBA00044893"/>
    </source>
</evidence>
<dbReference type="Pfam" id="PF07690">
    <property type="entry name" value="MFS_1"/>
    <property type="match status" value="2"/>
</dbReference>
<comment type="subunit">
    <text evidence="24">Homodimer. Interacts with lysosomal protein GLMP (via lumenal domain); the interaction starts while both proteins are still in the endoplasmic reticulum and is required for stabilization of MFSD1 in lysosomes but has no direct effect on its targeting to lysosomes or transporter activity.</text>
</comment>
<evidence type="ECO:0000256" key="22">
    <source>
        <dbReference type="ARBA" id="ARBA00045018"/>
    </source>
</evidence>
<name>A0ABP0I9X6_9DINO</name>
<dbReference type="Gene3D" id="1.20.1250.20">
    <property type="entry name" value="MFS general substrate transporter like domains"/>
    <property type="match status" value="2"/>
</dbReference>
<feature type="transmembrane region" description="Helical" evidence="26">
    <location>
        <begin position="268"/>
        <end position="289"/>
    </location>
</feature>
<feature type="transmembrane region" description="Helical" evidence="26">
    <location>
        <begin position="331"/>
        <end position="349"/>
    </location>
</feature>
<keyword evidence="6 26" id="KW-0472">Membrane</keyword>
<evidence type="ECO:0000256" key="26">
    <source>
        <dbReference type="SAM" id="Phobius"/>
    </source>
</evidence>
<evidence type="ECO:0000313" key="29">
    <source>
        <dbReference type="Proteomes" id="UP001642464"/>
    </source>
</evidence>
<evidence type="ECO:0000256" key="25">
    <source>
        <dbReference type="SAM" id="MobiDB-lite"/>
    </source>
</evidence>
<evidence type="ECO:0000256" key="16">
    <source>
        <dbReference type="ARBA" id="ARBA00044900"/>
    </source>
</evidence>
<evidence type="ECO:0000256" key="7">
    <source>
        <dbReference type="ARBA" id="ARBA00023228"/>
    </source>
</evidence>
<gene>
    <name evidence="28" type="ORF">SCF082_LOCUS5624</name>
</gene>
<evidence type="ECO:0000256" key="18">
    <source>
        <dbReference type="ARBA" id="ARBA00044912"/>
    </source>
</evidence>
<feature type="transmembrane region" description="Helical" evidence="26">
    <location>
        <begin position="97"/>
        <end position="120"/>
    </location>
</feature>
<evidence type="ECO:0000256" key="2">
    <source>
        <dbReference type="ARBA" id="ARBA00008335"/>
    </source>
</evidence>
<comment type="caution">
    <text evidence="28">The sequence shown here is derived from an EMBL/GenBank/DDBJ whole genome shotgun (WGS) entry which is preliminary data.</text>
</comment>
<reference evidence="28 29" key="1">
    <citation type="submission" date="2024-02" db="EMBL/GenBank/DDBJ databases">
        <authorList>
            <person name="Chen Y."/>
            <person name="Shah S."/>
            <person name="Dougan E. K."/>
            <person name="Thang M."/>
            <person name="Chan C."/>
        </authorList>
    </citation>
    <scope>NUCLEOTIDE SEQUENCE [LARGE SCALE GENOMIC DNA]</scope>
</reference>
<feature type="transmembrane region" description="Helical" evidence="26">
    <location>
        <begin position="126"/>
        <end position="148"/>
    </location>
</feature>
<dbReference type="Proteomes" id="UP001642464">
    <property type="component" value="Unassembled WGS sequence"/>
</dbReference>
<comment type="catalytic activity">
    <reaction evidence="17">
        <text>L-arginyl-glycine(out) = L-arginyl-glycine(in)</text>
        <dbReference type="Rhea" id="RHEA:79391"/>
        <dbReference type="ChEBI" id="CHEBI:229955"/>
    </reaction>
</comment>
<evidence type="ECO:0000256" key="8">
    <source>
        <dbReference type="ARBA" id="ARBA00044876"/>
    </source>
</evidence>
<feature type="transmembrane region" description="Helical" evidence="26">
    <location>
        <begin position="448"/>
        <end position="467"/>
    </location>
</feature>
<evidence type="ECO:0000256" key="11">
    <source>
        <dbReference type="ARBA" id="ARBA00044884"/>
    </source>
</evidence>
<comment type="catalytic activity">
    <reaction evidence="9">
        <text>L-histidyl-glycine(out) = L-histidyl-glycine(in)</text>
        <dbReference type="Rhea" id="RHEA:79395"/>
        <dbReference type="ChEBI" id="CHEBI:229957"/>
    </reaction>
</comment>
<keyword evidence="3" id="KW-0813">Transport</keyword>
<comment type="catalytic activity">
    <reaction evidence="13">
        <text>L-alpha-aminoacyl-L-lysine(out) = L-alpha-aminoacyl-L-lysine(in)</text>
        <dbReference type="Rhea" id="RHEA:79383"/>
        <dbReference type="ChEBI" id="CHEBI:229966"/>
    </reaction>
</comment>
<evidence type="ECO:0000256" key="21">
    <source>
        <dbReference type="ARBA" id="ARBA00044985"/>
    </source>
</evidence>
<evidence type="ECO:0000256" key="9">
    <source>
        <dbReference type="ARBA" id="ARBA00044878"/>
    </source>
</evidence>
<dbReference type="PANTHER" id="PTHR23512:SF3">
    <property type="entry name" value="MAJOR FACILITATOR SUPERFAMILY DOMAIN-CONTAINING PROTEIN 1"/>
    <property type="match status" value="1"/>
</dbReference>
<accession>A0ABP0I9X6</accession>
<dbReference type="InterPro" id="IPR036259">
    <property type="entry name" value="MFS_trans_sf"/>
</dbReference>
<comment type="catalytic activity">
    <reaction evidence="18">
        <text>L-histidyl-L-alpha-amino acid(out) = L-histidyl-L-alpha-amino acid(in)</text>
        <dbReference type="Rhea" id="RHEA:79379"/>
        <dbReference type="ChEBI" id="CHEBI:229964"/>
    </reaction>
</comment>
<evidence type="ECO:0000256" key="20">
    <source>
        <dbReference type="ARBA" id="ARBA00044924"/>
    </source>
</evidence>
<comment type="catalytic activity">
    <reaction evidence="15">
        <text>L-arginyl-L-alpha-amino acid(out) = L-arginyl-L-alpha-amino acid(in)</text>
        <dbReference type="Rhea" id="RHEA:79371"/>
        <dbReference type="ChEBI" id="CHEBI:84315"/>
    </reaction>
</comment>
<feature type="transmembrane region" description="Helical" evidence="26">
    <location>
        <begin position="214"/>
        <end position="235"/>
    </location>
</feature>
<organism evidence="28 29">
    <name type="scientific">Durusdinium trenchii</name>
    <dbReference type="NCBI Taxonomy" id="1381693"/>
    <lineage>
        <taxon>Eukaryota</taxon>
        <taxon>Sar</taxon>
        <taxon>Alveolata</taxon>
        <taxon>Dinophyceae</taxon>
        <taxon>Suessiales</taxon>
        <taxon>Symbiodiniaceae</taxon>
        <taxon>Durusdinium</taxon>
    </lineage>
</organism>
<evidence type="ECO:0000256" key="23">
    <source>
        <dbReference type="ARBA" id="ARBA00045709"/>
    </source>
</evidence>
<evidence type="ECO:0000256" key="14">
    <source>
        <dbReference type="ARBA" id="ARBA00044898"/>
    </source>
</evidence>
<evidence type="ECO:0000313" key="28">
    <source>
        <dbReference type="EMBL" id="CAK8998362.1"/>
    </source>
</evidence>
<proteinExistence type="inferred from homology"/>
<comment type="similarity">
    <text evidence="2">Belongs to the major facilitator superfamily.</text>
</comment>
<dbReference type="PANTHER" id="PTHR23512">
    <property type="entry name" value="MAJOR FACILITATOR SUPERFAMILY DOMAIN-CONTAINING PROTEIN 1"/>
    <property type="match status" value="1"/>
</dbReference>
<keyword evidence="5 26" id="KW-1133">Transmembrane helix</keyword>
<comment type="catalytic activity">
    <reaction evidence="19">
        <text>L-alanyl-L-lysine(out) = L-alanyl-L-lysine(in)</text>
        <dbReference type="Rhea" id="RHEA:79415"/>
        <dbReference type="ChEBI" id="CHEBI:192470"/>
    </reaction>
</comment>
<evidence type="ECO:0000256" key="12">
    <source>
        <dbReference type="ARBA" id="ARBA00044891"/>
    </source>
</evidence>
<feature type="domain" description="Major facilitator superfamily (MFS) profile" evidence="27">
    <location>
        <begin position="53"/>
        <end position="469"/>
    </location>
</feature>
<feature type="compositionally biased region" description="Basic and acidic residues" evidence="25">
    <location>
        <begin position="544"/>
        <end position="555"/>
    </location>
</feature>
<comment type="catalytic activity">
    <reaction evidence="8">
        <text>L-lysyl-L-alanine(out) = L-lysyl-L-alanine(in)</text>
        <dbReference type="Rhea" id="RHEA:79399"/>
        <dbReference type="ChEBI" id="CHEBI:229954"/>
    </reaction>
</comment>
<dbReference type="PROSITE" id="PS50850">
    <property type="entry name" value="MFS"/>
    <property type="match status" value="1"/>
</dbReference>
<comment type="catalytic activity">
    <reaction evidence="12">
        <text>L-lysyl-L-alpha-amino acid(out) = L-lysyl-L-alpha-amino acid(in)</text>
        <dbReference type="Rhea" id="RHEA:79387"/>
        <dbReference type="ChEBI" id="CHEBI:229965"/>
    </reaction>
</comment>
<evidence type="ECO:0000256" key="6">
    <source>
        <dbReference type="ARBA" id="ARBA00023136"/>
    </source>
</evidence>
<keyword evidence="29" id="KW-1185">Reference proteome</keyword>
<feature type="transmembrane region" description="Helical" evidence="26">
    <location>
        <begin position="381"/>
        <end position="402"/>
    </location>
</feature>
<dbReference type="SUPFAM" id="SSF103473">
    <property type="entry name" value="MFS general substrate transporter"/>
    <property type="match status" value="1"/>
</dbReference>
<evidence type="ECO:0000256" key="17">
    <source>
        <dbReference type="ARBA" id="ARBA00044903"/>
    </source>
</evidence>
<feature type="region of interest" description="Disordered" evidence="25">
    <location>
        <begin position="519"/>
        <end position="555"/>
    </location>
</feature>
<comment type="catalytic activity">
    <reaction evidence="16">
        <text>L-lysyl-L-lysine(out) = L-lysyl-L-lysine(in)</text>
        <dbReference type="Rhea" id="RHEA:79403"/>
        <dbReference type="ChEBI" id="CHEBI:229956"/>
    </reaction>
</comment>
<dbReference type="InterPro" id="IPR020846">
    <property type="entry name" value="MFS_dom"/>
</dbReference>
<keyword evidence="7" id="KW-0458">Lysosome</keyword>
<comment type="subcellular location">
    <subcellularLocation>
        <location evidence="1">Lysosome membrane</location>
        <topology evidence="1">Multi-pass membrane protein</topology>
    </subcellularLocation>
</comment>
<dbReference type="InterPro" id="IPR011701">
    <property type="entry name" value="MFS"/>
</dbReference>
<evidence type="ECO:0000256" key="4">
    <source>
        <dbReference type="ARBA" id="ARBA00022692"/>
    </source>
</evidence>
<evidence type="ECO:0000256" key="10">
    <source>
        <dbReference type="ARBA" id="ARBA00044881"/>
    </source>
</evidence>
<feature type="transmembrane region" description="Helical" evidence="26">
    <location>
        <begin position="356"/>
        <end position="375"/>
    </location>
</feature>
<dbReference type="InterPro" id="IPR052187">
    <property type="entry name" value="MFSD1"/>
</dbReference>
<evidence type="ECO:0000256" key="5">
    <source>
        <dbReference type="ARBA" id="ARBA00022989"/>
    </source>
</evidence>
<protein>
    <recommendedName>
        <fullName evidence="21">Lysosomal dipeptide transporter MFSD1</fullName>
    </recommendedName>
    <alternativeName>
        <fullName evidence="22">Major facilitator superfamily domain-containing protein 1</fullName>
    </alternativeName>
</protein>
<sequence>MLGEDREEAAVRARRAGAVAKRDGVGKTGMEGENEVEPGGEAIPLAHGSSRLKWVVLALGAFQLFASYYTLDIPAALHDKLKDEFAGDSKVMSFEMLFGLMYTVYSVPNVVLPFVGGYLVDRYGAARMNVLFCVLLVFGQLVTTLGIWTKSASVSLLGRSLFGAGAESLCVGVSVLLATWFAGAQVALAMGISLSVSRFGSVINNVASPALARGVNMSFAFMFGGVLLGVGLLSASAMHRIETRRQAELAERGSQVGARLPGLSLSMVAAWPPSFWMLMLSCMLVYGTILPFNNVASAFLIERECGGACCTDGGVDCQAHLDAEKAASLRMGIPFAISAVGVPILGFLVDRYGQRASLALVAAVCLVVVHSLLAATSMGPVFPLVLQGLGYSIFCAALWPSISLVVPKGEVGSALGLVTAMQNLALAVIPLAVGGIRNHSGSYHAVEVFFLCLASVGVVVGISLNVYDKLAGQGVLNWTTTRSSADSRHEDDLVWRKVGSSPEDKIDHLTTSARLLVVESQQQQQQQEHEHNDADPQFAGAQADQRDEKQPLLPS</sequence>